<dbReference type="AlphaFoldDB" id="A0A162R9M5"/>
<evidence type="ECO:0000313" key="3">
    <source>
        <dbReference type="Proteomes" id="UP000077051"/>
    </source>
</evidence>
<feature type="region of interest" description="Disordered" evidence="1">
    <location>
        <begin position="57"/>
        <end position="84"/>
    </location>
</feature>
<dbReference type="VEuPathDB" id="FungiDB:MUCCIDRAFT_110407"/>
<sequence>MTTSAAELVVVGGRHGYNPSRHLAIYIDGDVTNLNLDNLQPASRKGYAERITNSLRATPAEEELRPDLSELAQKSTSPIHSAFNDREIRPGSVIDYYQDMNC</sequence>
<name>A0A162R9M5_MUCCL</name>
<gene>
    <name evidence="2" type="ORF">MUCCIDRAFT_110407</name>
</gene>
<comment type="caution">
    <text evidence="2">The sequence shown here is derived from an EMBL/GenBank/DDBJ whole genome shotgun (WGS) entry which is preliminary data.</text>
</comment>
<organism evidence="2 3">
    <name type="scientific">Mucor lusitanicus CBS 277.49</name>
    <dbReference type="NCBI Taxonomy" id="747725"/>
    <lineage>
        <taxon>Eukaryota</taxon>
        <taxon>Fungi</taxon>
        <taxon>Fungi incertae sedis</taxon>
        <taxon>Mucoromycota</taxon>
        <taxon>Mucoromycotina</taxon>
        <taxon>Mucoromycetes</taxon>
        <taxon>Mucorales</taxon>
        <taxon>Mucorineae</taxon>
        <taxon>Mucoraceae</taxon>
        <taxon>Mucor</taxon>
    </lineage>
</organism>
<reference evidence="2 3" key="1">
    <citation type="submission" date="2015-06" db="EMBL/GenBank/DDBJ databases">
        <title>Expansion of signal transduction pathways in fungi by whole-genome duplication.</title>
        <authorList>
            <consortium name="DOE Joint Genome Institute"/>
            <person name="Corrochano L.M."/>
            <person name="Kuo A."/>
            <person name="Marcet-Houben M."/>
            <person name="Polaino S."/>
            <person name="Salamov A."/>
            <person name="Villalobos J.M."/>
            <person name="Alvarez M.I."/>
            <person name="Avalos J."/>
            <person name="Benito E.P."/>
            <person name="Benoit I."/>
            <person name="Burger G."/>
            <person name="Camino L.P."/>
            <person name="Canovas D."/>
            <person name="Cerda-Olmedo E."/>
            <person name="Cheng J.-F."/>
            <person name="Dominguez A."/>
            <person name="Elias M."/>
            <person name="Eslava A.P."/>
            <person name="Glaser F."/>
            <person name="Grimwood J."/>
            <person name="Gutierrez G."/>
            <person name="Heitman J."/>
            <person name="Henrissat B."/>
            <person name="Iturriaga E.A."/>
            <person name="Lang B.F."/>
            <person name="Lavin J.L."/>
            <person name="Lee S."/>
            <person name="Li W."/>
            <person name="Lindquist E."/>
            <person name="Lopez-Garcia S."/>
            <person name="Luque E.M."/>
            <person name="Marcos A.T."/>
            <person name="Martin J."/>
            <person name="Mccluskey K."/>
            <person name="Medina H.R."/>
            <person name="Miralles-Duran A."/>
            <person name="Miyazaki A."/>
            <person name="Munoz-Torres E."/>
            <person name="Oguiza J.A."/>
            <person name="Ohm R."/>
            <person name="Olmedo M."/>
            <person name="Orejas M."/>
            <person name="Ortiz-Castellanos L."/>
            <person name="Pisabarro A.G."/>
            <person name="Rodriguez-Romero J."/>
            <person name="Ruiz-Herrera J."/>
            <person name="Ruiz-Vazquez R."/>
            <person name="Sanz C."/>
            <person name="Schackwitz W."/>
            <person name="Schmutz J."/>
            <person name="Shahriari M."/>
            <person name="Shelest E."/>
            <person name="Silva-Franco F."/>
            <person name="Soanes D."/>
            <person name="Syed K."/>
            <person name="Tagua V.G."/>
            <person name="Talbot N.J."/>
            <person name="Thon M."/>
            <person name="De Vries R.P."/>
            <person name="Wiebenga A."/>
            <person name="Yadav J.S."/>
            <person name="Braun E.L."/>
            <person name="Baker S."/>
            <person name="Garre V."/>
            <person name="Horwitz B."/>
            <person name="Torres-Martinez S."/>
            <person name="Idnurm A."/>
            <person name="Herrera-Estrella A."/>
            <person name="Gabaldon T."/>
            <person name="Grigoriev I.V."/>
        </authorList>
    </citation>
    <scope>NUCLEOTIDE SEQUENCE [LARGE SCALE GENOMIC DNA]</scope>
    <source>
        <strain evidence="2 3">CBS 277.49</strain>
    </source>
</reference>
<dbReference type="Proteomes" id="UP000077051">
    <property type="component" value="Unassembled WGS sequence"/>
</dbReference>
<proteinExistence type="predicted"/>
<accession>A0A162R9M5</accession>
<protein>
    <submittedName>
        <fullName evidence="2">Uncharacterized protein</fullName>
    </submittedName>
</protein>
<evidence type="ECO:0000256" key="1">
    <source>
        <dbReference type="SAM" id="MobiDB-lite"/>
    </source>
</evidence>
<keyword evidence="3" id="KW-1185">Reference proteome</keyword>
<evidence type="ECO:0000313" key="2">
    <source>
        <dbReference type="EMBL" id="OAD03539.1"/>
    </source>
</evidence>
<dbReference type="EMBL" id="AMYB01000004">
    <property type="protein sequence ID" value="OAD03539.1"/>
    <property type="molecule type" value="Genomic_DNA"/>
</dbReference>